<comment type="caution">
    <text evidence="9">The sequence shown here is derived from an EMBL/GenBank/DDBJ whole genome shotgun (WGS) entry which is preliminary data.</text>
</comment>
<dbReference type="CDD" id="cd00067">
    <property type="entry name" value="GAL4"/>
    <property type="match status" value="1"/>
</dbReference>
<dbReference type="Pfam" id="PF00172">
    <property type="entry name" value="Zn_clus"/>
    <property type="match status" value="1"/>
</dbReference>
<evidence type="ECO:0000256" key="7">
    <source>
        <dbReference type="SAM" id="MobiDB-lite"/>
    </source>
</evidence>
<proteinExistence type="predicted"/>
<feature type="compositionally biased region" description="Low complexity" evidence="7">
    <location>
        <begin position="102"/>
        <end position="111"/>
    </location>
</feature>
<feature type="compositionally biased region" description="Basic and acidic residues" evidence="7">
    <location>
        <begin position="72"/>
        <end position="87"/>
    </location>
</feature>
<dbReference type="GO" id="GO:0009893">
    <property type="term" value="P:positive regulation of metabolic process"/>
    <property type="evidence" value="ECO:0007669"/>
    <property type="project" value="UniProtKB-ARBA"/>
</dbReference>
<evidence type="ECO:0000259" key="8">
    <source>
        <dbReference type="PROSITE" id="PS50048"/>
    </source>
</evidence>
<dbReference type="PANTHER" id="PTHR47338:SF5">
    <property type="entry name" value="ZN(II)2CYS6 TRANSCRIPTION FACTOR (EUROFUNG)"/>
    <property type="match status" value="1"/>
</dbReference>
<evidence type="ECO:0000256" key="4">
    <source>
        <dbReference type="ARBA" id="ARBA00023125"/>
    </source>
</evidence>
<evidence type="ECO:0000256" key="5">
    <source>
        <dbReference type="ARBA" id="ARBA00023163"/>
    </source>
</evidence>
<dbReference type="PROSITE" id="PS50048">
    <property type="entry name" value="ZN2_CY6_FUNGAL_2"/>
    <property type="match status" value="1"/>
</dbReference>
<dbReference type="PROSITE" id="PS00463">
    <property type="entry name" value="ZN2_CY6_FUNGAL_1"/>
    <property type="match status" value="1"/>
</dbReference>
<dbReference type="Gene3D" id="4.10.240.10">
    <property type="entry name" value="Zn(2)-C6 fungal-type DNA-binding domain"/>
    <property type="match status" value="1"/>
</dbReference>
<organism evidence="9 10">
    <name type="scientific">Aspergillus kawachii</name>
    <name type="common">White koji mold</name>
    <name type="synonym">Aspergillus awamori var. kawachi</name>
    <dbReference type="NCBI Taxonomy" id="1069201"/>
    <lineage>
        <taxon>Eukaryota</taxon>
        <taxon>Fungi</taxon>
        <taxon>Dikarya</taxon>
        <taxon>Ascomycota</taxon>
        <taxon>Pezizomycotina</taxon>
        <taxon>Eurotiomycetes</taxon>
        <taxon>Eurotiomycetidae</taxon>
        <taxon>Eurotiales</taxon>
        <taxon>Aspergillaceae</taxon>
        <taxon>Aspergillus</taxon>
        <taxon>Aspergillus subgen. Circumdati</taxon>
    </lineage>
</organism>
<evidence type="ECO:0000256" key="1">
    <source>
        <dbReference type="ARBA" id="ARBA00004123"/>
    </source>
</evidence>
<protein>
    <submittedName>
        <fullName evidence="9">CHA4 activatory protein</fullName>
    </submittedName>
</protein>
<dbReference type="SUPFAM" id="SSF57701">
    <property type="entry name" value="Zn2/Cys6 DNA-binding domain"/>
    <property type="match status" value="1"/>
</dbReference>
<dbReference type="GO" id="GO:0000981">
    <property type="term" value="F:DNA-binding transcription factor activity, RNA polymerase II-specific"/>
    <property type="evidence" value="ECO:0007669"/>
    <property type="project" value="InterPro"/>
</dbReference>
<evidence type="ECO:0000256" key="3">
    <source>
        <dbReference type="ARBA" id="ARBA00023015"/>
    </source>
</evidence>
<feature type="region of interest" description="Disordered" evidence="7">
    <location>
        <begin position="72"/>
        <end position="111"/>
    </location>
</feature>
<keyword evidence="2" id="KW-0479">Metal-binding</keyword>
<evidence type="ECO:0000256" key="2">
    <source>
        <dbReference type="ARBA" id="ARBA00022723"/>
    </source>
</evidence>
<gene>
    <name evidence="9" type="ORF">RIB2604_01902280</name>
</gene>
<name>A0A146FGD2_ASPKA</name>
<dbReference type="GO" id="GO:0008270">
    <property type="term" value="F:zinc ion binding"/>
    <property type="evidence" value="ECO:0007669"/>
    <property type="project" value="InterPro"/>
</dbReference>
<dbReference type="InterPro" id="IPR050815">
    <property type="entry name" value="TF_fung"/>
</dbReference>
<accession>A0A146FGD2</accession>
<feature type="domain" description="Zn(2)-C6 fungal-type" evidence="8">
    <location>
        <begin position="15"/>
        <end position="45"/>
    </location>
</feature>
<dbReference type="VEuPathDB" id="FungiDB:ASPFODRAFT_208809"/>
<evidence type="ECO:0000313" key="10">
    <source>
        <dbReference type="Proteomes" id="UP000075230"/>
    </source>
</evidence>
<sequence length="171" mass="19079">MDSRSRLSGRKYNFACLACRQRKVKCDGRKPTCKNCARSNSSCYYKNDSTAALHMAGELHTKEARIRELEDRVRELTATETGAHDSRPASSSSQPQPQPDMPALTAPTQTTTTGPVALSVLPLRVPPEAHTEPADQERYEGDNIIITNTDGKVSSRHFHHHCTRRDHVRAK</sequence>
<reference evidence="10" key="2">
    <citation type="submission" date="2016-02" db="EMBL/GenBank/DDBJ databases">
        <title>Genome sequencing of Aspergillus luchuensis NBRC 4314.</title>
        <authorList>
            <person name="Yamada O."/>
        </authorList>
    </citation>
    <scope>NUCLEOTIDE SEQUENCE [LARGE SCALE GENOMIC DNA]</scope>
    <source>
        <strain evidence="10">RIB 2604</strain>
    </source>
</reference>
<evidence type="ECO:0000256" key="6">
    <source>
        <dbReference type="ARBA" id="ARBA00023242"/>
    </source>
</evidence>
<dbReference type="Proteomes" id="UP000075230">
    <property type="component" value="Unassembled WGS sequence"/>
</dbReference>
<dbReference type="EMBL" id="BCWF01000019">
    <property type="protein sequence ID" value="GAT25274.1"/>
    <property type="molecule type" value="Genomic_DNA"/>
</dbReference>
<keyword evidence="3" id="KW-0805">Transcription regulation</keyword>
<keyword evidence="4" id="KW-0238">DNA-binding</keyword>
<dbReference type="PANTHER" id="PTHR47338">
    <property type="entry name" value="ZN(II)2CYS6 TRANSCRIPTION FACTOR (EUROFUNG)-RELATED"/>
    <property type="match status" value="1"/>
</dbReference>
<dbReference type="SMART" id="SM00066">
    <property type="entry name" value="GAL4"/>
    <property type="match status" value="1"/>
</dbReference>
<reference evidence="9 10" key="1">
    <citation type="journal article" date="2016" name="DNA Res.">
        <title>Genome sequence of Aspergillus luchuensis NBRC 4314.</title>
        <authorList>
            <person name="Yamada O."/>
            <person name="Machida M."/>
            <person name="Hosoyama A."/>
            <person name="Goto M."/>
            <person name="Takahashi T."/>
            <person name="Futagami T."/>
            <person name="Yamagata Y."/>
            <person name="Takeuchi M."/>
            <person name="Kobayashi T."/>
            <person name="Koike H."/>
            <person name="Abe K."/>
            <person name="Asai K."/>
            <person name="Arita M."/>
            <person name="Fujita N."/>
            <person name="Fukuda K."/>
            <person name="Higa K."/>
            <person name="Horikawa H."/>
            <person name="Ishikawa T."/>
            <person name="Jinno K."/>
            <person name="Kato Y."/>
            <person name="Kirimura K."/>
            <person name="Mizutani O."/>
            <person name="Nakasone K."/>
            <person name="Sano M."/>
            <person name="Shiraishi Y."/>
            <person name="Tsukahara M."/>
            <person name="Gomi K."/>
        </authorList>
    </citation>
    <scope>NUCLEOTIDE SEQUENCE [LARGE SCALE GENOMIC DNA]</scope>
    <source>
        <strain evidence="9 10">RIB 2604</strain>
    </source>
</reference>
<keyword evidence="6" id="KW-0539">Nucleus</keyword>
<evidence type="ECO:0000313" key="9">
    <source>
        <dbReference type="EMBL" id="GAT25274.1"/>
    </source>
</evidence>
<dbReference type="GO" id="GO:0005634">
    <property type="term" value="C:nucleus"/>
    <property type="evidence" value="ECO:0007669"/>
    <property type="project" value="UniProtKB-SubCell"/>
</dbReference>
<dbReference type="InterPro" id="IPR001138">
    <property type="entry name" value="Zn2Cys6_DnaBD"/>
</dbReference>
<keyword evidence="5" id="KW-0804">Transcription</keyword>
<comment type="subcellular location">
    <subcellularLocation>
        <location evidence="1">Nucleus</location>
    </subcellularLocation>
</comment>
<dbReference type="AlphaFoldDB" id="A0A146FGD2"/>
<dbReference type="InterPro" id="IPR036864">
    <property type="entry name" value="Zn2-C6_fun-type_DNA-bd_sf"/>
</dbReference>
<dbReference type="GO" id="GO:0003677">
    <property type="term" value="F:DNA binding"/>
    <property type="evidence" value="ECO:0007669"/>
    <property type="project" value="UniProtKB-KW"/>
</dbReference>